<dbReference type="AlphaFoldDB" id="A0A9D1Q6A0"/>
<gene>
    <name evidence="2" type="ORF">H9889_05495</name>
</gene>
<sequence>NMNLIPGTYQNIEGFTVWAISSRAQYNEFETMRLQTKRALMETTSEALLLSLASRNLVIGLSATAYLNRAVNNFDLPWIKQCLQYIRNARTPGIELDQFGYPFDPEDKASFTQKPIPYVETKDDEIYQEAIIEHLSTLKQKQRDAKIELIESEFTFPSVVQDEAESLLDPIVEGFFQRSKHQNENSKVIHYRQSIVEKLIAICYMSTENKHSGQIAFVNSFHYFKKWLMHTDATESRKRLKSLKSHIPLQKTEHWQNLSKDAQKSLRNFINPNSEIFTHYLEINEKPLFLWFLDARCQKEPFFQEAYLASYQLNCPILIITQTASASNGINLDFYNSLNKREDLSVLYILEAQHFYFGRHKFDDASSERNLGDMALASDEIRDLYKYAQKYGLSNSKFSQYIPNIINGNQSSLNNDYKYSYDYCLNTMATLQQQIGRAERVWEKQTHATKVYLAPAIVQQVNRFGNSIDYSNNKKQLSHFNAEVIIQVQKLYEKRSQLFELTSLTTRTYDGQLIIEIIDELIIPMIQSLRQSENTTDAYYLHQIWIKLGDAVLRQQFSWSILDEGKLKQYNGQNPMIQKLIIALQKPLFEWACFKLPKDTQDLNEIWYNPQTMQFFNGQKPYTIPYLNNDIYDLIAHNQIIATGLRLRGYPISFNKHPDYVYNPTCEDQSSPPLVDNRYALHPYMIQRILKGRLGEKATEFLLAKNGFKIHEGLFSQRTFENYDIAIENCDYRIDAKLWSRSYMDLIENRYFEWRNGAQKINSFALFDAPMASDEHHIGLGDPSLSAAEKIESDPQKLIDKLKNIRTYEGNEKVLVIMNLYDHSRESEILGYDENLQPISPDNLTEASIITLNSALDRNNPDCTSPAFNTLRTLLSMNILSNSDSDRDSDNDGNSGLESKLETEIGADHETF</sequence>
<reference evidence="2" key="2">
    <citation type="submission" date="2021-04" db="EMBL/GenBank/DDBJ databases">
        <authorList>
            <person name="Gilroy R."/>
        </authorList>
    </citation>
    <scope>NUCLEOTIDE SEQUENCE</scope>
    <source>
        <strain evidence="2">CHK160-9182</strain>
    </source>
</reference>
<name>A0A9D1Q6A0_9GAMM</name>
<dbReference type="Proteomes" id="UP000823934">
    <property type="component" value="Unassembled WGS sequence"/>
</dbReference>
<comment type="caution">
    <text evidence="2">The sequence shown here is derived from an EMBL/GenBank/DDBJ whole genome shotgun (WGS) entry which is preliminary data.</text>
</comment>
<feature type="compositionally biased region" description="Basic and acidic residues" evidence="1">
    <location>
        <begin position="899"/>
        <end position="912"/>
    </location>
</feature>
<accession>A0A9D1Q6A0</accession>
<protein>
    <submittedName>
        <fullName evidence="2">Uncharacterized protein</fullName>
    </submittedName>
</protein>
<proteinExistence type="predicted"/>
<evidence type="ECO:0000313" key="2">
    <source>
        <dbReference type="EMBL" id="HIW06763.1"/>
    </source>
</evidence>
<dbReference type="EMBL" id="DXHP01000122">
    <property type="protein sequence ID" value="HIW06763.1"/>
    <property type="molecule type" value="Genomic_DNA"/>
</dbReference>
<evidence type="ECO:0000313" key="3">
    <source>
        <dbReference type="Proteomes" id="UP000823934"/>
    </source>
</evidence>
<organism evidence="2 3">
    <name type="scientific">Candidatus Ignatzschineria merdigallinarum</name>
    <dbReference type="NCBI Taxonomy" id="2838621"/>
    <lineage>
        <taxon>Bacteria</taxon>
        <taxon>Pseudomonadati</taxon>
        <taxon>Pseudomonadota</taxon>
        <taxon>Gammaproteobacteria</taxon>
        <taxon>Cardiobacteriales</taxon>
        <taxon>Ignatzschineriaceae</taxon>
        <taxon>Ignatzschineria</taxon>
    </lineage>
</organism>
<feature type="region of interest" description="Disordered" evidence="1">
    <location>
        <begin position="882"/>
        <end position="912"/>
    </location>
</feature>
<evidence type="ECO:0000256" key="1">
    <source>
        <dbReference type="SAM" id="MobiDB-lite"/>
    </source>
</evidence>
<reference evidence="2" key="1">
    <citation type="journal article" date="2021" name="PeerJ">
        <title>Extensive microbial diversity within the chicken gut microbiome revealed by metagenomics and culture.</title>
        <authorList>
            <person name="Gilroy R."/>
            <person name="Ravi A."/>
            <person name="Getino M."/>
            <person name="Pursley I."/>
            <person name="Horton D.L."/>
            <person name="Alikhan N.F."/>
            <person name="Baker D."/>
            <person name="Gharbi K."/>
            <person name="Hall N."/>
            <person name="Watson M."/>
            <person name="Adriaenssens E.M."/>
            <person name="Foster-Nyarko E."/>
            <person name="Jarju S."/>
            <person name="Secka A."/>
            <person name="Antonio M."/>
            <person name="Oren A."/>
            <person name="Chaudhuri R.R."/>
            <person name="La Ragione R."/>
            <person name="Hildebrand F."/>
            <person name="Pallen M.J."/>
        </authorList>
    </citation>
    <scope>NUCLEOTIDE SEQUENCE</scope>
    <source>
        <strain evidence="2">CHK160-9182</strain>
    </source>
</reference>
<feature type="non-terminal residue" evidence="2">
    <location>
        <position position="1"/>
    </location>
</feature>